<name>A0A8I2YKZ5_9AGAM</name>
<proteinExistence type="predicted"/>
<dbReference type="OrthoDB" id="3265526at2759"/>
<feature type="transmembrane region" description="Helical" evidence="1">
    <location>
        <begin position="21"/>
        <end position="46"/>
    </location>
</feature>
<feature type="domain" description="DUF6534" evidence="2">
    <location>
        <begin position="68"/>
        <end position="153"/>
    </location>
</feature>
<accession>A0A8I2YKZ5</accession>
<dbReference type="AlphaFoldDB" id="A0A8I2YKZ5"/>
<gene>
    <name evidence="3" type="ORF">JVT61DRAFT_6328</name>
</gene>
<keyword evidence="1" id="KW-0812">Transmembrane</keyword>
<reference evidence="3" key="1">
    <citation type="submission" date="2021-03" db="EMBL/GenBank/DDBJ databases">
        <title>Evolutionary innovations through gain and loss of genes in the ectomycorrhizal Boletales.</title>
        <authorList>
            <person name="Wu G."/>
            <person name="Miyauchi S."/>
            <person name="Morin E."/>
            <person name="Yang Z.-L."/>
            <person name="Xu J."/>
            <person name="Martin F.M."/>
        </authorList>
    </citation>
    <scope>NUCLEOTIDE SEQUENCE</scope>
    <source>
        <strain evidence="3">BR01</strain>
    </source>
</reference>
<dbReference type="InterPro" id="IPR045339">
    <property type="entry name" value="DUF6534"/>
</dbReference>
<evidence type="ECO:0000313" key="4">
    <source>
        <dbReference type="Proteomes" id="UP000683000"/>
    </source>
</evidence>
<keyword evidence="1" id="KW-0472">Membrane</keyword>
<comment type="caution">
    <text evidence="3">The sequence shown here is derived from an EMBL/GenBank/DDBJ whole genome shotgun (WGS) entry which is preliminary data.</text>
</comment>
<keyword evidence="1" id="KW-1133">Transmembrane helix</keyword>
<organism evidence="3 4">
    <name type="scientific">Boletus reticuloceps</name>
    <dbReference type="NCBI Taxonomy" id="495285"/>
    <lineage>
        <taxon>Eukaryota</taxon>
        <taxon>Fungi</taxon>
        <taxon>Dikarya</taxon>
        <taxon>Basidiomycota</taxon>
        <taxon>Agaricomycotina</taxon>
        <taxon>Agaricomycetes</taxon>
        <taxon>Agaricomycetidae</taxon>
        <taxon>Boletales</taxon>
        <taxon>Boletineae</taxon>
        <taxon>Boletaceae</taxon>
        <taxon>Boletoideae</taxon>
        <taxon>Boletus</taxon>
    </lineage>
</organism>
<sequence>MISTPVQLFIAWRVKIMSKSIVLPAIISLFAIASFAGGIATSVSVARSNEYPLFSKNLGAMTTWLVSSAAANVVITASLAHKLLRRLTRLAATDDLIDRIIQLTVHTGLTTTVFSLIDVTLPVIVADTTVNYIWDFALSKLYSNSLLSILNARGGWKATSTFRDNALFGRETGGESMARSRTQIQVEIVTVHDHHVDRLENMVPTVVLDSAACDHHEDSASAITIGQNVVDKV</sequence>
<evidence type="ECO:0000259" key="2">
    <source>
        <dbReference type="Pfam" id="PF20152"/>
    </source>
</evidence>
<dbReference type="Proteomes" id="UP000683000">
    <property type="component" value="Unassembled WGS sequence"/>
</dbReference>
<keyword evidence="4" id="KW-1185">Reference proteome</keyword>
<dbReference type="EMBL" id="JAGFBS010000021">
    <property type="protein sequence ID" value="KAG6373662.1"/>
    <property type="molecule type" value="Genomic_DNA"/>
</dbReference>
<feature type="transmembrane region" description="Helical" evidence="1">
    <location>
        <begin position="58"/>
        <end position="80"/>
    </location>
</feature>
<evidence type="ECO:0000256" key="1">
    <source>
        <dbReference type="SAM" id="Phobius"/>
    </source>
</evidence>
<protein>
    <recommendedName>
        <fullName evidence="2">DUF6534 domain-containing protein</fullName>
    </recommendedName>
</protein>
<dbReference type="PANTHER" id="PTHR40465:SF1">
    <property type="entry name" value="DUF6534 DOMAIN-CONTAINING PROTEIN"/>
    <property type="match status" value="1"/>
</dbReference>
<dbReference type="PANTHER" id="PTHR40465">
    <property type="entry name" value="CHROMOSOME 1, WHOLE GENOME SHOTGUN SEQUENCE"/>
    <property type="match status" value="1"/>
</dbReference>
<evidence type="ECO:0000313" key="3">
    <source>
        <dbReference type="EMBL" id="KAG6373662.1"/>
    </source>
</evidence>
<dbReference type="Pfam" id="PF20152">
    <property type="entry name" value="DUF6534"/>
    <property type="match status" value="1"/>
</dbReference>